<evidence type="ECO:0000256" key="5">
    <source>
        <dbReference type="ARBA" id="ARBA00021214"/>
    </source>
</evidence>
<dbReference type="AlphaFoldDB" id="A0A5Q5CKU0"/>
<dbReference type="SUPFAM" id="SSF51556">
    <property type="entry name" value="Metallo-dependent hydrolases"/>
    <property type="match status" value="1"/>
</dbReference>
<comment type="subunit">
    <text evidence="3">Monomer.</text>
</comment>
<reference evidence="12" key="1">
    <citation type="submission" date="2007-02" db="EMBL/GenBank/DDBJ databases">
        <title>Complete sequence of Mycobacterium sp. JLS.</title>
        <authorList>
            <consortium name="US DOE Joint Genome Institute"/>
            <person name="Copeland A."/>
            <person name="Lucas S."/>
            <person name="Lapidus A."/>
            <person name="Barry K."/>
            <person name="Detter J.C."/>
            <person name="Glavina del Rio T."/>
            <person name="Hammon N."/>
            <person name="Israni S."/>
            <person name="Dalin E."/>
            <person name="Tice H."/>
            <person name="Pitluck S."/>
            <person name="Chain P."/>
            <person name="Malfatti S."/>
            <person name="Shin M."/>
            <person name="Vergez L."/>
            <person name="Schmutz J."/>
            <person name="Larimer F."/>
            <person name="Land M."/>
            <person name="Hauser L."/>
            <person name="Kyrpides N."/>
            <person name="Mikhailova N."/>
            <person name="Miller C.D."/>
            <person name="Anderson A.J."/>
            <person name="Sims R.C."/>
            <person name="Richardson P."/>
        </authorList>
    </citation>
    <scope>NUCLEOTIDE SEQUENCE [LARGE SCALE GENOMIC DNA]</scope>
    <source>
        <strain evidence="12">JLS</strain>
    </source>
</reference>
<dbReference type="GO" id="GO:0005829">
    <property type="term" value="C:cytosol"/>
    <property type="evidence" value="ECO:0007669"/>
    <property type="project" value="TreeGrafter"/>
</dbReference>
<keyword evidence="8" id="KW-0862">Zinc</keyword>
<dbReference type="InterPro" id="IPR006680">
    <property type="entry name" value="Amidohydro-rel"/>
</dbReference>
<dbReference type="GO" id="GO:0001760">
    <property type="term" value="F:aminocarboxymuconate-semialdehyde decarboxylase activity"/>
    <property type="evidence" value="ECO:0007669"/>
    <property type="project" value="UniProtKB-EC"/>
</dbReference>
<evidence type="ECO:0000256" key="7">
    <source>
        <dbReference type="ARBA" id="ARBA00022793"/>
    </source>
</evidence>
<keyword evidence="9 12" id="KW-0456">Lyase</keyword>
<dbReference type="InterPro" id="IPR032465">
    <property type="entry name" value="ACMSD"/>
</dbReference>
<feature type="domain" description="Amidohydrolase-related" evidence="11">
    <location>
        <begin position="18"/>
        <end position="341"/>
    </location>
</feature>
<organism evidence="12">
    <name type="scientific">Mycobacterium sp. (strain JLS)</name>
    <dbReference type="NCBI Taxonomy" id="164757"/>
    <lineage>
        <taxon>Bacteria</taxon>
        <taxon>Bacillati</taxon>
        <taxon>Actinomycetota</taxon>
        <taxon>Actinomycetes</taxon>
        <taxon>Mycobacteriales</taxon>
        <taxon>Mycobacteriaceae</taxon>
        <taxon>Mycobacterium</taxon>
    </lineage>
</organism>
<evidence type="ECO:0000256" key="4">
    <source>
        <dbReference type="ARBA" id="ARBA00012365"/>
    </source>
</evidence>
<dbReference type="Pfam" id="PF04909">
    <property type="entry name" value="Amidohydro_2"/>
    <property type="match status" value="1"/>
</dbReference>
<dbReference type="GO" id="GO:0016787">
    <property type="term" value="F:hydrolase activity"/>
    <property type="evidence" value="ECO:0007669"/>
    <property type="project" value="InterPro"/>
</dbReference>
<accession>A0A5Q5CKU0</accession>
<comment type="similarity">
    <text evidence="2">Belongs to the metallo-dependent hydrolases superfamily. ACMSD family.</text>
</comment>
<evidence type="ECO:0000256" key="9">
    <source>
        <dbReference type="ARBA" id="ARBA00023239"/>
    </source>
</evidence>
<dbReference type="EMBL" id="CP000580">
    <property type="protein sequence ID" value="ABN99985.1"/>
    <property type="molecule type" value="Genomic_DNA"/>
</dbReference>
<evidence type="ECO:0000256" key="10">
    <source>
        <dbReference type="ARBA" id="ARBA00031120"/>
    </source>
</evidence>
<comment type="pathway">
    <text evidence="1">Secondary metabolite metabolism; quinolate metabolism.</text>
</comment>
<evidence type="ECO:0000256" key="1">
    <source>
        <dbReference type="ARBA" id="ARBA00005079"/>
    </source>
</evidence>
<dbReference type="InterPro" id="IPR032466">
    <property type="entry name" value="Metal_Hydrolase"/>
</dbReference>
<dbReference type="PANTHER" id="PTHR21240">
    <property type="entry name" value="2-AMINO-3-CARBOXYLMUCONATE-6-SEMIALDEHYDE DECARBOXYLASE"/>
    <property type="match status" value="1"/>
</dbReference>
<dbReference type="PANTHER" id="PTHR21240:SF27">
    <property type="entry name" value="2-AMINO-3-CARBOXYMUCONATE-6-SEMIALDEHYDE DECARBOXYLASE"/>
    <property type="match status" value="1"/>
</dbReference>
<gene>
    <name evidence="12" type="ordered locus">Mjls_4213</name>
</gene>
<dbReference type="Gene3D" id="3.20.20.140">
    <property type="entry name" value="Metal-dependent hydrolases"/>
    <property type="match status" value="1"/>
</dbReference>
<evidence type="ECO:0000256" key="8">
    <source>
        <dbReference type="ARBA" id="ARBA00022833"/>
    </source>
</evidence>
<sequence length="342" mass="36534">MVRCRHETVRVGSGDSVIDLHTHGLPRSLPNFGRRFAGSWPELVETGPCSADIMLGDRHFRSVTEQCWNLERRLADMEADGVARQVISPIPITFSYHLGADGVAELARVQNEWIADAVRAYPTRFSGLGTVPLQDPDRAAEMVVEIRQVLGLAGVEIGSNVCGANLDDRALDPFFAACADHGALVFVHPWQVLGSDRLQKYGLAESVGMGAETATAAASLVIGGVLDRHPDLDILLAHGGGAFLALLPRIERFWENSSTASDCGDRPSSYAGRFYYDSLLFDADAVAALVGRVGADRVVVGTDYPFAIAERPAGAALLGAGLPEAVTSSVSVLTAERILRLA</sequence>
<evidence type="ECO:0000256" key="2">
    <source>
        <dbReference type="ARBA" id="ARBA00005871"/>
    </source>
</evidence>
<proteinExistence type="inferred from homology"/>
<evidence type="ECO:0000313" key="12">
    <source>
        <dbReference type="EMBL" id="ABN99985.1"/>
    </source>
</evidence>
<name>A0A5Q5CKU0_MYCSJ</name>
<dbReference type="GO" id="GO:0019748">
    <property type="term" value="P:secondary metabolic process"/>
    <property type="evidence" value="ECO:0007669"/>
    <property type="project" value="TreeGrafter"/>
</dbReference>
<evidence type="ECO:0000256" key="3">
    <source>
        <dbReference type="ARBA" id="ARBA00011245"/>
    </source>
</evidence>
<keyword evidence="7" id="KW-0210">Decarboxylase</keyword>
<dbReference type="EC" id="4.1.1.45" evidence="4"/>
<protein>
    <recommendedName>
        <fullName evidence="5">2-amino-3-carboxymuconate-6-semialdehyde decarboxylase</fullName>
        <ecNumber evidence="4">4.1.1.45</ecNumber>
    </recommendedName>
    <alternativeName>
        <fullName evidence="10">Picolinate carboxylase</fullName>
    </alternativeName>
</protein>
<evidence type="ECO:0000256" key="6">
    <source>
        <dbReference type="ARBA" id="ARBA00022723"/>
    </source>
</evidence>
<keyword evidence="6" id="KW-0479">Metal-binding</keyword>
<evidence type="ECO:0000259" key="11">
    <source>
        <dbReference type="Pfam" id="PF04909"/>
    </source>
</evidence>
<dbReference type="KEGG" id="mjl:Mjls_4213"/>
<dbReference type="GO" id="GO:0046872">
    <property type="term" value="F:metal ion binding"/>
    <property type="evidence" value="ECO:0007669"/>
    <property type="project" value="UniProtKB-KW"/>
</dbReference>